<proteinExistence type="inferred from homology"/>
<keyword evidence="8 14" id="KW-1133">Transmembrane helix</keyword>
<keyword evidence="7 14" id="KW-0378">Hydrolase</keyword>
<evidence type="ECO:0000256" key="12">
    <source>
        <dbReference type="ARBA" id="ARBA00032932"/>
    </source>
</evidence>
<reference evidence="15 16" key="1">
    <citation type="submission" date="2019-09" db="EMBL/GenBank/DDBJ databases">
        <authorList>
            <person name="Chandra G."/>
            <person name="Truman W A."/>
        </authorList>
    </citation>
    <scope>NUCLEOTIDE SEQUENCE [LARGE SCALE GENOMIC DNA]</scope>
    <source>
        <strain evidence="15">PS723</strain>
    </source>
</reference>
<keyword evidence="10 14" id="KW-0046">Antibiotic resistance</keyword>
<comment type="miscellaneous">
    <text evidence="14">Bacitracin is thought to be involved in the inhibition of peptidoglycan synthesis by sequestering undecaprenyl diphosphate, thereby reducing the pool of lipid carrier available.</text>
</comment>
<feature type="transmembrane region" description="Helical" evidence="14">
    <location>
        <begin position="78"/>
        <end position="96"/>
    </location>
</feature>
<evidence type="ECO:0000256" key="6">
    <source>
        <dbReference type="ARBA" id="ARBA00022692"/>
    </source>
</evidence>
<comment type="subcellular location">
    <subcellularLocation>
        <location evidence="14">Cell inner membrane</location>
        <topology evidence="14">Multi-pass membrane protein</topology>
    </subcellularLocation>
    <subcellularLocation>
        <location evidence="1">Cell membrane</location>
        <topology evidence="1">Multi-pass membrane protein</topology>
    </subcellularLocation>
</comment>
<feature type="transmembrane region" description="Helical" evidence="14">
    <location>
        <begin position="283"/>
        <end position="302"/>
    </location>
</feature>
<dbReference type="GO" id="GO:0046677">
    <property type="term" value="P:response to antibiotic"/>
    <property type="evidence" value="ECO:0007669"/>
    <property type="project" value="UniProtKB-UniRule"/>
</dbReference>
<gene>
    <name evidence="14 15" type="primary">uppP</name>
    <name evidence="15" type="ORF">PS723_01943</name>
</gene>
<dbReference type="Proteomes" id="UP000379480">
    <property type="component" value="Unassembled WGS sequence"/>
</dbReference>
<evidence type="ECO:0000313" key="16">
    <source>
        <dbReference type="Proteomes" id="UP000379480"/>
    </source>
</evidence>
<dbReference type="GO" id="GO:0071555">
    <property type="term" value="P:cell wall organization"/>
    <property type="evidence" value="ECO:0007669"/>
    <property type="project" value="UniProtKB-KW"/>
</dbReference>
<organism evidence="15 16">
    <name type="scientific">Pseudomonas fluorescens</name>
    <dbReference type="NCBI Taxonomy" id="294"/>
    <lineage>
        <taxon>Bacteria</taxon>
        <taxon>Pseudomonadati</taxon>
        <taxon>Pseudomonadota</taxon>
        <taxon>Gammaproteobacteria</taxon>
        <taxon>Pseudomonadales</taxon>
        <taxon>Pseudomonadaceae</taxon>
        <taxon>Pseudomonas</taxon>
    </lineage>
</organism>
<evidence type="ECO:0000313" key="15">
    <source>
        <dbReference type="EMBL" id="VVN91961.1"/>
    </source>
</evidence>
<feature type="transmembrane region" description="Helical" evidence="14">
    <location>
        <begin position="141"/>
        <end position="162"/>
    </location>
</feature>
<evidence type="ECO:0000256" key="14">
    <source>
        <dbReference type="HAMAP-Rule" id="MF_01006"/>
    </source>
</evidence>
<feature type="transmembrane region" description="Helical" evidence="14">
    <location>
        <begin position="116"/>
        <end position="135"/>
    </location>
</feature>
<dbReference type="NCBIfam" id="NF001389">
    <property type="entry name" value="PRK00281.1-2"/>
    <property type="match status" value="1"/>
</dbReference>
<dbReference type="GO" id="GO:0008360">
    <property type="term" value="P:regulation of cell shape"/>
    <property type="evidence" value="ECO:0007669"/>
    <property type="project" value="UniProtKB-KW"/>
</dbReference>
<dbReference type="NCBIfam" id="TIGR00753">
    <property type="entry name" value="undec_PP_bacA"/>
    <property type="match status" value="1"/>
</dbReference>
<comment type="similarity">
    <text evidence="2 14">Belongs to the UppP family.</text>
</comment>
<dbReference type="AlphaFoldDB" id="A0A5E7C835"/>
<keyword evidence="14" id="KW-0573">Peptidoglycan synthesis</keyword>
<evidence type="ECO:0000256" key="7">
    <source>
        <dbReference type="ARBA" id="ARBA00022801"/>
    </source>
</evidence>
<protein>
    <recommendedName>
        <fullName evidence="4 14">Undecaprenyl-diphosphatase</fullName>
        <ecNumber evidence="3 14">3.6.1.27</ecNumber>
    </recommendedName>
    <alternativeName>
        <fullName evidence="12 14">Bacitracin resistance protein</fullName>
    </alternativeName>
    <alternativeName>
        <fullName evidence="11 14">Undecaprenyl pyrophosphate phosphatase</fullName>
    </alternativeName>
</protein>
<dbReference type="EMBL" id="CABVHY010000008">
    <property type="protein sequence ID" value="VVN91961.1"/>
    <property type="molecule type" value="Genomic_DNA"/>
</dbReference>
<dbReference type="PANTHER" id="PTHR30622:SF3">
    <property type="entry name" value="UNDECAPRENYL-DIPHOSPHATASE"/>
    <property type="match status" value="1"/>
</dbReference>
<dbReference type="GO" id="GO:0050380">
    <property type="term" value="F:undecaprenyl-diphosphatase activity"/>
    <property type="evidence" value="ECO:0007669"/>
    <property type="project" value="UniProtKB-UniRule"/>
</dbReference>
<evidence type="ECO:0000256" key="4">
    <source>
        <dbReference type="ARBA" id="ARBA00021581"/>
    </source>
</evidence>
<evidence type="ECO:0000256" key="8">
    <source>
        <dbReference type="ARBA" id="ARBA00022989"/>
    </source>
</evidence>
<evidence type="ECO:0000256" key="13">
    <source>
        <dbReference type="ARBA" id="ARBA00047594"/>
    </source>
</evidence>
<dbReference type="PANTHER" id="PTHR30622">
    <property type="entry name" value="UNDECAPRENYL-DIPHOSPHATASE"/>
    <property type="match status" value="1"/>
</dbReference>
<keyword evidence="14" id="KW-0997">Cell inner membrane</keyword>
<dbReference type="GO" id="GO:0009252">
    <property type="term" value="P:peptidoglycan biosynthetic process"/>
    <property type="evidence" value="ECO:0007669"/>
    <property type="project" value="UniProtKB-KW"/>
</dbReference>
<sequence>MLLSALKLDYAIAIKAMENINEACLEASLHGGLMDLWTAVQAFILGVVEGLTEFLPISSTGHQIIVADLLHFDGERAMAFNIIIQLGAILAVVWEFRRKIFDVVVGLPTQPNARRFTVNLLIAFLPAVVLGVIFADLIHEYLFNPITVATALVVGGIVMLWAERRQHEVHAHSVDEITWKDALKVGFAQCLAMIPGTSRSGSTIIGGLLFGLSRKTATEFSFFLAMPTMVGAAVYSGYKYRDLFKPEDFPVFAIGFVTAFIFAMLSVRGLLRFIASHSYAVFAWYRIAFGLLILATWQFGWVDWAAAKL</sequence>
<dbReference type="Pfam" id="PF02673">
    <property type="entry name" value="BacA"/>
    <property type="match status" value="1"/>
</dbReference>
<evidence type="ECO:0000256" key="11">
    <source>
        <dbReference type="ARBA" id="ARBA00032707"/>
    </source>
</evidence>
<evidence type="ECO:0000256" key="1">
    <source>
        <dbReference type="ARBA" id="ARBA00004651"/>
    </source>
</evidence>
<keyword evidence="6 14" id="KW-0812">Transmembrane</keyword>
<evidence type="ECO:0000256" key="5">
    <source>
        <dbReference type="ARBA" id="ARBA00022475"/>
    </source>
</evidence>
<keyword evidence="14" id="KW-0961">Cell wall biogenesis/degradation</keyword>
<keyword evidence="14" id="KW-0133">Cell shape</keyword>
<dbReference type="InterPro" id="IPR003824">
    <property type="entry name" value="UppP"/>
</dbReference>
<dbReference type="GO" id="GO:0005886">
    <property type="term" value="C:plasma membrane"/>
    <property type="evidence" value="ECO:0007669"/>
    <property type="project" value="UniProtKB-SubCell"/>
</dbReference>
<evidence type="ECO:0000256" key="10">
    <source>
        <dbReference type="ARBA" id="ARBA00023251"/>
    </source>
</evidence>
<evidence type="ECO:0000256" key="3">
    <source>
        <dbReference type="ARBA" id="ARBA00012374"/>
    </source>
</evidence>
<dbReference type="NCBIfam" id="NF001390">
    <property type="entry name" value="PRK00281.1-4"/>
    <property type="match status" value="1"/>
</dbReference>
<dbReference type="EC" id="3.6.1.27" evidence="3 14"/>
<name>A0A5E7C835_PSEFL</name>
<evidence type="ECO:0000256" key="2">
    <source>
        <dbReference type="ARBA" id="ARBA00010621"/>
    </source>
</evidence>
<keyword evidence="9 14" id="KW-0472">Membrane</keyword>
<dbReference type="HAMAP" id="MF_01006">
    <property type="entry name" value="Undec_diphosphatase"/>
    <property type="match status" value="1"/>
</dbReference>
<feature type="transmembrane region" description="Helical" evidence="14">
    <location>
        <begin position="250"/>
        <end position="271"/>
    </location>
</feature>
<comment type="catalytic activity">
    <reaction evidence="13 14">
        <text>di-trans,octa-cis-undecaprenyl diphosphate + H2O = di-trans,octa-cis-undecaprenyl phosphate + phosphate + H(+)</text>
        <dbReference type="Rhea" id="RHEA:28094"/>
        <dbReference type="ChEBI" id="CHEBI:15377"/>
        <dbReference type="ChEBI" id="CHEBI:15378"/>
        <dbReference type="ChEBI" id="CHEBI:43474"/>
        <dbReference type="ChEBI" id="CHEBI:58405"/>
        <dbReference type="ChEBI" id="CHEBI:60392"/>
        <dbReference type="EC" id="3.6.1.27"/>
    </reaction>
</comment>
<comment type="function">
    <text evidence="14">Catalyzes the dephosphorylation of undecaprenyl diphosphate (UPP). Confers resistance to bacitracin.</text>
</comment>
<evidence type="ECO:0000256" key="9">
    <source>
        <dbReference type="ARBA" id="ARBA00023136"/>
    </source>
</evidence>
<feature type="transmembrane region" description="Helical" evidence="14">
    <location>
        <begin position="220"/>
        <end position="238"/>
    </location>
</feature>
<accession>A0A5E7C835</accession>
<keyword evidence="5 14" id="KW-1003">Cell membrane</keyword>